<comment type="caution">
    <text evidence="8">Lacks conserved residue(s) required for the propagation of feature annotation.</text>
</comment>
<feature type="binding site" evidence="8">
    <location>
        <position position="136"/>
    </location>
    <ligand>
        <name>Mg(2+)</name>
        <dbReference type="ChEBI" id="CHEBI:18420"/>
    </ligand>
</feature>
<dbReference type="NCBIfam" id="NF010587">
    <property type="entry name" value="PRK13980.1"/>
    <property type="match status" value="1"/>
</dbReference>
<dbReference type="InterPro" id="IPR022310">
    <property type="entry name" value="NAD/GMP_synthase"/>
</dbReference>
<evidence type="ECO:0000256" key="3">
    <source>
        <dbReference type="ARBA" id="ARBA00022723"/>
    </source>
</evidence>
<evidence type="ECO:0000256" key="6">
    <source>
        <dbReference type="ARBA" id="ARBA00022842"/>
    </source>
</evidence>
<evidence type="ECO:0000256" key="2">
    <source>
        <dbReference type="ARBA" id="ARBA00022598"/>
    </source>
</evidence>
<keyword evidence="5 8" id="KW-0067">ATP-binding</keyword>
<keyword evidence="13" id="KW-1185">Reference proteome</keyword>
<dbReference type="PANTHER" id="PTHR23090">
    <property type="entry name" value="NH 3 /GLUTAMINE-DEPENDENT NAD + SYNTHETASE"/>
    <property type="match status" value="1"/>
</dbReference>
<feature type="binding site" evidence="8">
    <location>
        <position position="182"/>
    </location>
    <ligand>
        <name>ATP</name>
        <dbReference type="ChEBI" id="CHEBI:30616"/>
    </ligand>
</feature>
<organism evidence="12 13">
    <name type="scientific">Campylobacter suis</name>
    <dbReference type="NCBI Taxonomy" id="2790657"/>
    <lineage>
        <taxon>Bacteria</taxon>
        <taxon>Pseudomonadati</taxon>
        <taxon>Campylobacterota</taxon>
        <taxon>Epsilonproteobacteria</taxon>
        <taxon>Campylobacterales</taxon>
        <taxon>Campylobacteraceae</taxon>
        <taxon>Campylobacter</taxon>
    </lineage>
</organism>
<gene>
    <name evidence="8 12" type="primary">nadE</name>
    <name evidence="12" type="ORF">LMG8286_00485</name>
</gene>
<comment type="pathway">
    <text evidence="8">Cofactor biosynthesis; NAD(+) biosynthesis; NAD(+) from deamido-NAD(+) (ammonia route): step 1/1.</text>
</comment>
<evidence type="ECO:0000259" key="11">
    <source>
        <dbReference type="Pfam" id="PF02540"/>
    </source>
</evidence>
<evidence type="ECO:0000256" key="5">
    <source>
        <dbReference type="ARBA" id="ARBA00022840"/>
    </source>
</evidence>
<comment type="similarity">
    <text evidence="1 8 9">Belongs to the NAD synthetase family.</text>
</comment>
<reference evidence="12 13" key="1">
    <citation type="submission" date="2020-11" db="EMBL/GenBank/DDBJ databases">
        <authorList>
            <person name="Peeters C."/>
        </authorList>
    </citation>
    <scope>NUCLEOTIDE SEQUENCE [LARGE SCALE GENOMIC DNA]</scope>
    <source>
        <strain evidence="12 13">LMG 8286</strain>
    </source>
</reference>
<keyword evidence="4 8" id="KW-0547">Nucleotide-binding</keyword>
<feature type="domain" description="NAD/GMP synthase" evidence="11">
    <location>
        <begin position="9"/>
        <end position="246"/>
    </location>
</feature>
<evidence type="ECO:0000313" key="13">
    <source>
        <dbReference type="Proteomes" id="UP000789359"/>
    </source>
</evidence>
<dbReference type="InterPro" id="IPR014729">
    <property type="entry name" value="Rossmann-like_a/b/a_fold"/>
</dbReference>
<comment type="function">
    <text evidence="8">Catalyzes the ATP-dependent amidation of deamido-NAD to form NAD. Uses ammonia as a nitrogen source.</text>
</comment>
<keyword evidence="7 8" id="KW-0520">NAD</keyword>
<dbReference type="Gene3D" id="3.40.50.620">
    <property type="entry name" value="HUPs"/>
    <property type="match status" value="1"/>
</dbReference>
<dbReference type="NCBIfam" id="TIGR00552">
    <property type="entry name" value="nadE"/>
    <property type="match status" value="1"/>
</dbReference>
<feature type="binding site" evidence="8">
    <location>
        <position position="35"/>
    </location>
    <ligand>
        <name>Mg(2+)</name>
        <dbReference type="ChEBI" id="CHEBI:18420"/>
    </ligand>
</feature>
<evidence type="ECO:0000256" key="10">
    <source>
        <dbReference type="RuleBase" id="RU003812"/>
    </source>
</evidence>
<feature type="binding site" evidence="8">
    <location>
        <position position="131"/>
    </location>
    <ligand>
        <name>ATP</name>
        <dbReference type="ChEBI" id="CHEBI:30616"/>
    </ligand>
</feature>
<comment type="caution">
    <text evidence="12">The sequence shown here is derived from an EMBL/GenBank/DDBJ whole genome shotgun (WGS) entry which is preliminary data.</text>
</comment>
<name>A0ABM8Q1I1_9BACT</name>
<dbReference type="InterPro" id="IPR003694">
    <property type="entry name" value="NAD_synthase"/>
</dbReference>
<keyword evidence="6 8" id="KW-0460">Magnesium</keyword>
<dbReference type="SUPFAM" id="SSF52402">
    <property type="entry name" value="Adenine nucleotide alpha hydrolases-like"/>
    <property type="match status" value="1"/>
</dbReference>
<evidence type="ECO:0000256" key="9">
    <source>
        <dbReference type="RuleBase" id="RU003811"/>
    </source>
</evidence>
<keyword evidence="3 8" id="KW-0479">Metal-binding</keyword>
<evidence type="ECO:0000256" key="8">
    <source>
        <dbReference type="HAMAP-Rule" id="MF_00193"/>
    </source>
</evidence>
<sequence>MDFEKIKLNLVTFLQDAKKMTGAKNLLLGVSGGLDSAVVATLCTLAAPQNTHALLMPTNSSNKQNLQDGLELCKTLNINHKIINIDEILTAYQSQIGENLGNLRKGNLCARIRMSLLYDYSANINAIVVGTSNKSELMLGYGTIFGDLACAINPIGELYKSEIFEFARFLGISENIIDKAPSADLWEGQSDESDLGYSYGVLDGVLRQIDENKQNLSLLDEKVSDKDLLKSVLSRYHKNRFKAHMPIIARL</sequence>
<dbReference type="Pfam" id="PF02540">
    <property type="entry name" value="NAD_synthase"/>
    <property type="match status" value="1"/>
</dbReference>
<dbReference type="HAMAP" id="MF_00193">
    <property type="entry name" value="NadE_ammonia_dep"/>
    <property type="match status" value="1"/>
</dbReference>
<comment type="catalytic activity">
    <reaction evidence="8 10">
        <text>deamido-NAD(+) + NH4(+) + ATP = AMP + diphosphate + NAD(+) + H(+)</text>
        <dbReference type="Rhea" id="RHEA:21188"/>
        <dbReference type="ChEBI" id="CHEBI:15378"/>
        <dbReference type="ChEBI" id="CHEBI:28938"/>
        <dbReference type="ChEBI" id="CHEBI:30616"/>
        <dbReference type="ChEBI" id="CHEBI:33019"/>
        <dbReference type="ChEBI" id="CHEBI:57540"/>
        <dbReference type="ChEBI" id="CHEBI:58437"/>
        <dbReference type="ChEBI" id="CHEBI:456215"/>
        <dbReference type="EC" id="6.3.1.5"/>
    </reaction>
</comment>
<protein>
    <recommendedName>
        <fullName evidence="8 10">NH(3)-dependent NAD(+) synthetase</fullName>
        <ecNumber evidence="8 10">6.3.1.5</ecNumber>
    </recommendedName>
</protein>
<dbReference type="EC" id="6.3.1.5" evidence="8 10"/>
<dbReference type="InterPro" id="IPR022926">
    <property type="entry name" value="NH(3)-dep_NAD(+)_synth"/>
</dbReference>
<evidence type="ECO:0000256" key="7">
    <source>
        <dbReference type="ARBA" id="ARBA00023027"/>
    </source>
</evidence>
<dbReference type="Proteomes" id="UP000789359">
    <property type="component" value="Unassembled WGS sequence"/>
</dbReference>
<evidence type="ECO:0000256" key="4">
    <source>
        <dbReference type="ARBA" id="ARBA00022741"/>
    </source>
</evidence>
<comment type="subunit">
    <text evidence="8">Homodimer.</text>
</comment>
<proteinExistence type="inferred from homology"/>
<feature type="binding site" evidence="8">
    <location>
        <position position="160"/>
    </location>
    <ligand>
        <name>ATP</name>
        <dbReference type="ChEBI" id="CHEBI:30616"/>
    </ligand>
</feature>
<accession>A0ABM8Q1I1</accession>
<dbReference type="RefSeq" id="WP_230056733.1">
    <property type="nucleotide sequence ID" value="NZ_CAJHOE010000001.1"/>
</dbReference>
<dbReference type="EMBL" id="CAJHOE010000001">
    <property type="protein sequence ID" value="CAD7286683.1"/>
    <property type="molecule type" value="Genomic_DNA"/>
</dbReference>
<evidence type="ECO:0000256" key="1">
    <source>
        <dbReference type="ARBA" id="ARBA00005859"/>
    </source>
</evidence>
<dbReference type="PANTHER" id="PTHR23090:SF9">
    <property type="entry name" value="GLUTAMINE-DEPENDENT NAD(+) SYNTHETASE"/>
    <property type="match status" value="1"/>
</dbReference>
<evidence type="ECO:0000313" key="12">
    <source>
        <dbReference type="EMBL" id="CAD7286683.1"/>
    </source>
</evidence>
<feature type="binding site" evidence="8">
    <location>
        <begin position="29"/>
        <end position="36"/>
    </location>
    <ligand>
        <name>ATP</name>
        <dbReference type="ChEBI" id="CHEBI:30616"/>
    </ligand>
</feature>
<dbReference type="GO" id="GO:0008795">
    <property type="term" value="F:NAD+ synthase activity"/>
    <property type="evidence" value="ECO:0007669"/>
    <property type="project" value="UniProtKB-EC"/>
</dbReference>
<feature type="binding site" description="in other chain" evidence="8">
    <location>
        <position position="111"/>
    </location>
    <ligand>
        <name>deamido-NAD(+)</name>
        <dbReference type="ChEBI" id="CHEBI:58437"/>
        <note>ligand shared between two neighboring subunits</note>
    </ligand>
</feature>
<dbReference type="CDD" id="cd00553">
    <property type="entry name" value="NAD_synthase"/>
    <property type="match status" value="1"/>
</dbReference>
<keyword evidence="2 8" id="KW-0436">Ligase</keyword>